<sequence length="49" mass="5311">MIPAPFIYLRPIIGRVNVSLHTAVKACGKLSTYLPTGKGNAYPPKPVME</sequence>
<comment type="caution">
    <text evidence="1">The sequence shown here is derived from an EMBL/GenBank/DDBJ whole genome shotgun (WGS) entry which is preliminary data.</text>
</comment>
<evidence type="ECO:0000313" key="2">
    <source>
        <dbReference type="Proteomes" id="UP000234855"/>
    </source>
</evidence>
<dbReference type="AlphaFoldDB" id="A0A2N5IV98"/>
<name>A0A2N5IV98_9BIFI</name>
<dbReference type="EMBL" id="NMWV01000001">
    <property type="protein sequence ID" value="PLS25882.1"/>
    <property type="molecule type" value="Genomic_DNA"/>
</dbReference>
<reference evidence="1 2" key="1">
    <citation type="submission" date="2017-07" db="EMBL/GenBank/DDBJ databases">
        <title>Bifidobacterium novel species.</title>
        <authorList>
            <person name="Lugli G.A."/>
            <person name="Milani C."/>
            <person name="Duranti S."/>
            <person name="Mangifesta M."/>
        </authorList>
    </citation>
    <scope>NUCLEOTIDE SEQUENCE [LARGE SCALE GENOMIC DNA]</scope>
    <source>
        <strain evidence="1 2">45</strain>
    </source>
</reference>
<accession>A0A2N5IV98</accession>
<organism evidence="1 2">
    <name type="scientific">Bifidobacterium imperatoris</name>
    <dbReference type="NCBI Taxonomy" id="2020965"/>
    <lineage>
        <taxon>Bacteria</taxon>
        <taxon>Bacillati</taxon>
        <taxon>Actinomycetota</taxon>
        <taxon>Actinomycetes</taxon>
        <taxon>Bifidobacteriales</taxon>
        <taxon>Bifidobacteriaceae</taxon>
        <taxon>Bifidobacterium</taxon>
    </lineage>
</organism>
<protein>
    <submittedName>
        <fullName evidence="1">Uncharacterized protein</fullName>
    </submittedName>
</protein>
<dbReference type="Proteomes" id="UP000234855">
    <property type="component" value="Unassembled WGS sequence"/>
</dbReference>
<gene>
    <name evidence="1" type="ORF">Tam1G_0033</name>
</gene>
<evidence type="ECO:0000313" key="1">
    <source>
        <dbReference type="EMBL" id="PLS25882.1"/>
    </source>
</evidence>
<proteinExistence type="predicted"/>